<evidence type="ECO:0000256" key="6">
    <source>
        <dbReference type="PROSITE-ProRule" id="PRU00023"/>
    </source>
</evidence>
<comment type="caution">
    <text evidence="10">The sequence shown here is derived from an EMBL/GenBank/DDBJ whole genome shotgun (WGS) entry which is preliminary data.</text>
</comment>
<evidence type="ECO:0000256" key="2">
    <source>
        <dbReference type="ARBA" id="ARBA00022737"/>
    </source>
</evidence>
<dbReference type="Gene3D" id="1.25.40.20">
    <property type="entry name" value="Ankyrin repeat-containing domain"/>
    <property type="match status" value="1"/>
</dbReference>
<feature type="domain" description="C3H1-type" evidence="9">
    <location>
        <begin position="356"/>
        <end position="378"/>
    </location>
</feature>
<keyword evidence="6" id="KW-0040">ANK repeat</keyword>
<keyword evidence="11" id="KW-1185">Reference proteome</keyword>
<evidence type="ECO:0000259" key="9">
    <source>
        <dbReference type="PROSITE" id="PS50103"/>
    </source>
</evidence>
<keyword evidence="5" id="KW-0238">DNA-binding</keyword>
<dbReference type="PANTHER" id="PTHR14493">
    <property type="entry name" value="UNKEMPT FAMILY MEMBER"/>
    <property type="match status" value="1"/>
</dbReference>
<name>A0AA38GC33_TAXCH</name>
<dbReference type="OMA" id="SWIDRTH"/>
<dbReference type="SMART" id="SM00248">
    <property type="entry name" value="ANK"/>
    <property type="match status" value="2"/>
</dbReference>
<dbReference type="InterPro" id="IPR036770">
    <property type="entry name" value="Ankyrin_rpt-contain_sf"/>
</dbReference>
<dbReference type="GO" id="GO:0010468">
    <property type="term" value="P:regulation of gene expression"/>
    <property type="evidence" value="ECO:0007669"/>
    <property type="project" value="UniProtKB-ARBA"/>
</dbReference>
<evidence type="ECO:0000256" key="1">
    <source>
        <dbReference type="ARBA" id="ARBA00022723"/>
    </source>
</evidence>
<dbReference type="Proteomes" id="UP000824469">
    <property type="component" value="Unassembled WGS sequence"/>
</dbReference>
<dbReference type="EMBL" id="JAHRHJ020000003">
    <property type="protein sequence ID" value="KAH9320757.1"/>
    <property type="molecule type" value="Genomic_DNA"/>
</dbReference>
<dbReference type="InterPro" id="IPR045234">
    <property type="entry name" value="Unkempt-like"/>
</dbReference>
<dbReference type="InterPro" id="IPR000571">
    <property type="entry name" value="Znf_CCCH"/>
</dbReference>
<sequence length="805" mass="88060">ASDFYVQFNTLERSIFEERMCGGPEHPEPNGVCDAGTTSVAEKENNHTGMNKLKDVGNVYSSLLESAANNDLIGLKQTLKEDVLKITEASLWYGRKHVSNQMVLEQRTPAMIAALFGSLDVLNYILSIYSTYGLDMNHKCGSDNSTALHCAAAGGSCYAIETVKLLIQSGADVNSLDSFGRRPADVIMFSPKLQHARSVLKEMLNATVDIELNCSPKVARSFSKTNFCFSEFVNEEAIKSHGGDSSRSGSASPLSSPPLSSSPETSCIHCPSTSPNFIEFSKAYCVNNDKKEYPIDHSLPDIKNSIYSTDEFRMFCFKVRPCSRAYSHDWTECPFVHPGENARRRDPRRFHYSCVPCPDFRKGDCGRGDGCEYAHGVFESWLHPAQYRTRLCKDGTSCARRVCFFAHKPEELRPLYVSTGSAVSSPRTSAPIDMATLVNPLGPGSPSSVLMMSSFSPSNSPQTNLFTPPMSPSSPSASKAGHSSVGVWSQSSLPTLHLPCGGCQTSRLRAALSARDLPMDDQTGSLENDGQIANEPLSNHVRMNAVVGALSGDGSRSTRSGKYRGHYLNTPKNLDDLFASEILLPGVADLEPSVLQHTGNQVQSNKTMQGHLQLQNQKQLSVGTQTLPRVTTQMHQLAADPQSPRHSLLQSAVLSSSYSLSSFGRMSSLNGDLESEKFNVMPATNSRAASFSYREGANYRSTDLGVHVLPSTCSDWGSPNGKLDWGVHSEELSKFRKSASFGYRSSSELDSSWNQFLVKESLTDAMHDENQSFSMETSNNGNVKDTDHAVLASWIDRTHIDQKVS</sequence>
<evidence type="ECO:0000256" key="5">
    <source>
        <dbReference type="ARBA" id="ARBA00023125"/>
    </source>
</evidence>
<dbReference type="InterPro" id="IPR057444">
    <property type="entry name" value="Znf-CCCH_AtC3H23-like"/>
</dbReference>
<dbReference type="Gene3D" id="3.30.1370.210">
    <property type="match status" value="1"/>
</dbReference>
<organism evidence="10 11">
    <name type="scientific">Taxus chinensis</name>
    <name type="common">Chinese yew</name>
    <name type="synonym">Taxus wallichiana var. chinensis</name>
    <dbReference type="NCBI Taxonomy" id="29808"/>
    <lineage>
        <taxon>Eukaryota</taxon>
        <taxon>Viridiplantae</taxon>
        <taxon>Streptophyta</taxon>
        <taxon>Embryophyta</taxon>
        <taxon>Tracheophyta</taxon>
        <taxon>Spermatophyta</taxon>
        <taxon>Pinopsida</taxon>
        <taxon>Pinidae</taxon>
        <taxon>Conifers II</taxon>
        <taxon>Cupressales</taxon>
        <taxon>Taxaceae</taxon>
        <taxon>Taxus</taxon>
    </lineage>
</organism>
<dbReference type="SMART" id="SM00356">
    <property type="entry name" value="ZnF_C3H1"/>
    <property type="match status" value="2"/>
</dbReference>
<feature type="repeat" description="ANK" evidence="6">
    <location>
        <begin position="143"/>
        <end position="178"/>
    </location>
</feature>
<keyword evidence="1 7" id="KW-0479">Metal-binding</keyword>
<evidence type="ECO:0000256" key="8">
    <source>
        <dbReference type="SAM" id="MobiDB-lite"/>
    </source>
</evidence>
<evidence type="ECO:0000256" key="3">
    <source>
        <dbReference type="ARBA" id="ARBA00022771"/>
    </source>
</evidence>
<keyword evidence="4 7" id="KW-0862">Zinc</keyword>
<dbReference type="SUPFAM" id="SSF48403">
    <property type="entry name" value="Ankyrin repeat"/>
    <property type="match status" value="1"/>
</dbReference>
<proteinExistence type="predicted"/>
<feature type="compositionally biased region" description="Low complexity" evidence="8">
    <location>
        <begin position="245"/>
        <end position="261"/>
    </location>
</feature>
<feature type="region of interest" description="Disordered" evidence="8">
    <location>
        <begin position="460"/>
        <end position="483"/>
    </location>
</feature>
<evidence type="ECO:0000313" key="10">
    <source>
        <dbReference type="EMBL" id="KAH9320757.1"/>
    </source>
</evidence>
<dbReference type="GO" id="GO:0008270">
    <property type="term" value="F:zinc ion binding"/>
    <property type="evidence" value="ECO:0007669"/>
    <property type="project" value="UniProtKB-KW"/>
</dbReference>
<evidence type="ECO:0000256" key="7">
    <source>
        <dbReference type="PROSITE-ProRule" id="PRU00723"/>
    </source>
</evidence>
<feature type="region of interest" description="Disordered" evidence="8">
    <location>
        <begin position="240"/>
        <end position="261"/>
    </location>
</feature>
<keyword evidence="2" id="KW-0677">Repeat</keyword>
<protein>
    <recommendedName>
        <fullName evidence="9">C3H1-type domain-containing protein</fullName>
    </recommendedName>
</protein>
<dbReference type="PROSITE" id="PS50088">
    <property type="entry name" value="ANK_REPEAT"/>
    <property type="match status" value="1"/>
</dbReference>
<feature type="non-terminal residue" evidence="10">
    <location>
        <position position="1"/>
    </location>
</feature>
<keyword evidence="3 7" id="KW-0863">Zinc-finger</keyword>
<evidence type="ECO:0000313" key="11">
    <source>
        <dbReference type="Proteomes" id="UP000824469"/>
    </source>
</evidence>
<dbReference type="FunFam" id="3.30.1370.210:FF:000009">
    <property type="entry name" value="Zinc finger CCCH domain-containing protein 66"/>
    <property type="match status" value="1"/>
</dbReference>
<dbReference type="PROSITE" id="PS50297">
    <property type="entry name" value="ANK_REP_REGION"/>
    <property type="match status" value="1"/>
</dbReference>
<gene>
    <name evidence="10" type="ORF">KI387_015396</name>
</gene>
<feature type="compositionally biased region" description="Low complexity" evidence="8">
    <location>
        <begin position="473"/>
        <end position="483"/>
    </location>
</feature>
<dbReference type="Pfam" id="PF25512">
    <property type="entry name" value="zf-CCCH_AtC3H23"/>
    <property type="match status" value="1"/>
</dbReference>
<dbReference type="PROSITE" id="PS50103">
    <property type="entry name" value="ZF_C3H1"/>
    <property type="match status" value="1"/>
</dbReference>
<reference evidence="10 11" key="1">
    <citation type="journal article" date="2021" name="Nat. Plants">
        <title>The Taxus genome provides insights into paclitaxel biosynthesis.</title>
        <authorList>
            <person name="Xiong X."/>
            <person name="Gou J."/>
            <person name="Liao Q."/>
            <person name="Li Y."/>
            <person name="Zhou Q."/>
            <person name="Bi G."/>
            <person name="Li C."/>
            <person name="Du R."/>
            <person name="Wang X."/>
            <person name="Sun T."/>
            <person name="Guo L."/>
            <person name="Liang H."/>
            <person name="Lu P."/>
            <person name="Wu Y."/>
            <person name="Zhang Z."/>
            <person name="Ro D.K."/>
            <person name="Shang Y."/>
            <person name="Huang S."/>
            <person name="Yan J."/>
        </authorList>
    </citation>
    <scope>NUCLEOTIDE SEQUENCE [LARGE SCALE GENOMIC DNA]</scope>
    <source>
        <strain evidence="10">Ta-2019</strain>
    </source>
</reference>
<dbReference type="InterPro" id="IPR002110">
    <property type="entry name" value="Ankyrin_rpt"/>
</dbReference>
<dbReference type="AlphaFoldDB" id="A0AA38GC33"/>
<feature type="zinc finger region" description="C3H1-type" evidence="7">
    <location>
        <begin position="356"/>
        <end position="378"/>
    </location>
</feature>
<accession>A0AA38GC33</accession>
<dbReference type="PANTHER" id="PTHR14493:SF50">
    <property type="entry name" value="RING FINGER PROTEIN UNKEMPT"/>
    <property type="match status" value="1"/>
</dbReference>
<evidence type="ECO:0000256" key="4">
    <source>
        <dbReference type="ARBA" id="ARBA00022833"/>
    </source>
</evidence>
<dbReference type="GO" id="GO:0003677">
    <property type="term" value="F:DNA binding"/>
    <property type="evidence" value="ECO:0007669"/>
    <property type="project" value="UniProtKB-KW"/>
</dbReference>
<dbReference type="Pfam" id="PF12796">
    <property type="entry name" value="Ank_2"/>
    <property type="match status" value="1"/>
</dbReference>